<organism evidence="1 2">
    <name type="scientific">Thiomicrorhabdus lithotrophica</name>
    <dbReference type="NCBI Taxonomy" id="2949997"/>
    <lineage>
        <taxon>Bacteria</taxon>
        <taxon>Pseudomonadati</taxon>
        <taxon>Pseudomonadota</taxon>
        <taxon>Gammaproteobacteria</taxon>
        <taxon>Thiotrichales</taxon>
        <taxon>Piscirickettsiaceae</taxon>
        <taxon>Thiomicrorhabdus</taxon>
    </lineage>
</organism>
<accession>A0ABY8C6I3</accession>
<dbReference type="Pfam" id="PF13671">
    <property type="entry name" value="AAA_33"/>
    <property type="match status" value="1"/>
</dbReference>
<evidence type="ECO:0000313" key="1">
    <source>
        <dbReference type="EMBL" id="WEJ61535.1"/>
    </source>
</evidence>
<dbReference type="Gene3D" id="3.40.50.300">
    <property type="entry name" value="P-loop containing nucleotide triphosphate hydrolases"/>
    <property type="match status" value="1"/>
</dbReference>
<dbReference type="SUPFAM" id="SSF52540">
    <property type="entry name" value="P-loop containing nucleoside triphosphate hydrolases"/>
    <property type="match status" value="1"/>
</dbReference>
<sequence>MNTADLIESLLDPETYPHPVEVITTIETHISIVFLTGQYAYKLKKPVNFGFLNFSTLSYRKKFCALEVSLNRRTAPQLYIGIEQVIKIDNKISLEPVTDLDKMANSPDIIEYLVKMKQFDPNMVLGRLLNQGYLDDAMISALTLKVSEFHKLAQPVDLESDYGEPEIQLQPMLDNFPSLKSYFNNDSTQRDLRYLLNWTNQQFSSHKPMLHQRKQKGFVRACHGDLHLDNITLIDGQPVLFDGIEFNEYFRWIDVISDLAFLLIDLDFRNQHATSYKILSQYLSQTLDYNGLYLLNFYRVYRTMVRAKITALRADQLPSNSLEQQHVEQTALNYIQQAISYTKESKTPKCILLQGVSGSGKSYFANQLLEEVGDFKAIILSSDRIRKSIYGIDHHARLSGHEQKALYSADMNQKTYHALAENARVCLELGFNVIIDATFLKYQHRDKIYQMASINGADSFLFSFETSTETAINAITLRQQLNNNPSDAGIDVMEHQKKRLEPPRHNEKAFVLSSEDLRKIFPKKAIQEFMNLPIT</sequence>
<proteinExistence type="predicted"/>
<dbReference type="InterPro" id="IPR027417">
    <property type="entry name" value="P-loop_NTPase"/>
</dbReference>
<dbReference type="InterPro" id="IPR011009">
    <property type="entry name" value="Kinase-like_dom_sf"/>
</dbReference>
<dbReference type="Proteomes" id="UP001222275">
    <property type="component" value="Chromosome"/>
</dbReference>
<protein>
    <submittedName>
        <fullName evidence="1">AAA family ATPase</fullName>
    </submittedName>
</protein>
<dbReference type="SUPFAM" id="SSF56112">
    <property type="entry name" value="Protein kinase-like (PK-like)"/>
    <property type="match status" value="1"/>
</dbReference>
<name>A0ABY8C6I3_9GAMM</name>
<reference evidence="1 2" key="1">
    <citation type="submission" date="2022-06" db="EMBL/GenBank/DDBJ databases">
        <title>Thiomicrohabdus sp. nov, an obligately chemolithoautotrophic, sulfur-oxidizing bacterium isolated from beach of Guanyin Mountain. Amoy.</title>
        <authorList>
            <person name="Zhu H."/>
        </authorList>
    </citation>
    <scope>NUCLEOTIDE SEQUENCE [LARGE SCALE GENOMIC DNA]</scope>
    <source>
        <strain evidence="1 2">XGS-01</strain>
    </source>
</reference>
<dbReference type="PANTHER" id="PTHR43883">
    <property type="entry name" value="SLR0207 PROTEIN"/>
    <property type="match status" value="1"/>
</dbReference>
<dbReference type="InterPro" id="IPR052732">
    <property type="entry name" value="Cell-binding_unc_protein"/>
</dbReference>
<dbReference type="EMBL" id="CP102381">
    <property type="protein sequence ID" value="WEJ61535.1"/>
    <property type="molecule type" value="Genomic_DNA"/>
</dbReference>
<keyword evidence="2" id="KW-1185">Reference proteome</keyword>
<dbReference type="PANTHER" id="PTHR43883:SF1">
    <property type="entry name" value="GLUCONOKINASE"/>
    <property type="match status" value="1"/>
</dbReference>
<evidence type="ECO:0000313" key="2">
    <source>
        <dbReference type="Proteomes" id="UP001222275"/>
    </source>
</evidence>
<dbReference type="RefSeq" id="WP_275593794.1">
    <property type="nucleotide sequence ID" value="NZ_CP102381.1"/>
</dbReference>
<gene>
    <name evidence="1" type="ORF">NR989_05835</name>
</gene>